<evidence type="ECO:0000256" key="1">
    <source>
        <dbReference type="SAM" id="Phobius"/>
    </source>
</evidence>
<feature type="transmembrane region" description="Helical" evidence="1">
    <location>
        <begin position="36"/>
        <end position="53"/>
    </location>
</feature>
<protein>
    <submittedName>
        <fullName evidence="2">DUF1240 domain-containing protein</fullName>
    </submittedName>
</protein>
<comment type="caution">
    <text evidence="2">The sequence shown here is derived from an EMBL/GenBank/DDBJ whole genome shotgun (WGS) entry which is preliminary data.</text>
</comment>
<keyword evidence="1" id="KW-1133">Transmembrane helix</keyword>
<gene>
    <name evidence="2" type="ORF">ENH88_10580</name>
</gene>
<keyword evidence="1" id="KW-0812">Transmembrane</keyword>
<sequence length="129" mass="15057">MASFLPFWFYFLIATFQFLLNFSFKLSMKLTMKSGILSCLFMALGVIPFNYFVESTLEDKGYVFCNWYTAPSVIAPDVWLKNDELCLQDGSVIISDIYDWFEMHNEKGIEPTLNTLKVFIQKTRAEQSR</sequence>
<accession>A0A7V1GEU4</accession>
<dbReference type="Proteomes" id="UP000886188">
    <property type="component" value="Unassembled WGS sequence"/>
</dbReference>
<dbReference type="EMBL" id="DRGM01000115">
    <property type="protein sequence ID" value="HEA16869.1"/>
    <property type="molecule type" value="Genomic_DNA"/>
</dbReference>
<name>A0A7V1GEU4_9GAMM</name>
<proteinExistence type="predicted"/>
<evidence type="ECO:0000313" key="2">
    <source>
        <dbReference type="EMBL" id="HEA16869.1"/>
    </source>
</evidence>
<dbReference type="AlphaFoldDB" id="A0A7V1GEU4"/>
<feature type="transmembrane region" description="Helical" evidence="1">
    <location>
        <begin position="6"/>
        <end position="24"/>
    </location>
</feature>
<organism evidence="2">
    <name type="scientific">Pseudoalteromonas prydzensis</name>
    <dbReference type="NCBI Taxonomy" id="182141"/>
    <lineage>
        <taxon>Bacteria</taxon>
        <taxon>Pseudomonadati</taxon>
        <taxon>Pseudomonadota</taxon>
        <taxon>Gammaproteobacteria</taxon>
        <taxon>Alteromonadales</taxon>
        <taxon>Pseudoalteromonadaceae</taxon>
        <taxon>Pseudoalteromonas</taxon>
    </lineage>
</organism>
<reference evidence="2" key="1">
    <citation type="journal article" date="2020" name="mSystems">
        <title>Genome- and Community-Level Interaction Insights into Carbon Utilization and Element Cycling Functions of Hydrothermarchaeota in Hydrothermal Sediment.</title>
        <authorList>
            <person name="Zhou Z."/>
            <person name="Liu Y."/>
            <person name="Xu W."/>
            <person name="Pan J."/>
            <person name="Luo Z.H."/>
            <person name="Li M."/>
        </authorList>
    </citation>
    <scope>NUCLEOTIDE SEQUENCE [LARGE SCALE GENOMIC DNA]</scope>
    <source>
        <strain evidence="2">HyVt-346</strain>
    </source>
</reference>
<keyword evidence="1" id="KW-0472">Membrane</keyword>